<dbReference type="SUPFAM" id="SSF158997">
    <property type="entry name" value="Trm112p-like"/>
    <property type="match status" value="1"/>
</dbReference>
<dbReference type="AlphaFoldDB" id="A0A7V5RQ16"/>
<dbReference type="EMBL" id="DRLI01000216">
    <property type="protein sequence ID" value="HHM02489.1"/>
    <property type="molecule type" value="Genomic_DNA"/>
</dbReference>
<gene>
    <name evidence="1" type="ORF">ENJ15_05695</name>
</gene>
<accession>A0A7V5RQ16</accession>
<protein>
    <submittedName>
        <fullName evidence="1">Trm112 family protein</fullName>
    </submittedName>
</protein>
<dbReference type="InterPro" id="IPR005651">
    <property type="entry name" value="Trm112-like"/>
</dbReference>
<sequence>MSIAEELLNILCCPETRQDLKVMNDKQITTLNRWIRSADVHYRDGSGIDLPVTGALITEDGSRCYLIIDDIPVMLTDKIIDLDEGWQSM</sequence>
<reference evidence="1" key="1">
    <citation type="journal article" date="2020" name="mSystems">
        <title>Genome- and Community-Level Interaction Insights into Carbon Utilization and Element Cycling Functions of Hydrothermarchaeota in Hydrothermal Sediment.</title>
        <authorList>
            <person name="Zhou Z."/>
            <person name="Liu Y."/>
            <person name="Xu W."/>
            <person name="Pan J."/>
            <person name="Luo Z.H."/>
            <person name="Li M."/>
        </authorList>
    </citation>
    <scope>NUCLEOTIDE SEQUENCE [LARGE SCALE GENOMIC DNA]</scope>
    <source>
        <strain evidence="1">HyVt-460</strain>
    </source>
</reference>
<dbReference type="Proteomes" id="UP000885771">
    <property type="component" value="Unassembled WGS sequence"/>
</dbReference>
<name>A0A7V5RQ16_CALAY</name>
<dbReference type="Pfam" id="PF03966">
    <property type="entry name" value="Trm112p"/>
    <property type="match status" value="1"/>
</dbReference>
<dbReference type="Gene3D" id="2.20.25.10">
    <property type="match status" value="1"/>
</dbReference>
<proteinExistence type="predicted"/>
<evidence type="ECO:0000313" key="1">
    <source>
        <dbReference type="EMBL" id="HHM02489.1"/>
    </source>
</evidence>
<organism evidence="1">
    <name type="scientific">Caldithrix abyssi</name>
    <dbReference type="NCBI Taxonomy" id="187145"/>
    <lineage>
        <taxon>Bacteria</taxon>
        <taxon>Pseudomonadati</taxon>
        <taxon>Calditrichota</taxon>
        <taxon>Calditrichia</taxon>
        <taxon>Calditrichales</taxon>
        <taxon>Calditrichaceae</taxon>
        <taxon>Caldithrix</taxon>
    </lineage>
</organism>
<comment type="caution">
    <text evidence="1">The sequence shown here is derived from an EMBL/GenBank/DDBJ whole genome shotgun (WGS) entry which is preliminary data.</text>
</comment>